<sequence length="302" mass="31387">MSPLAALRKALSAGEAAVLVTVARAQGSTPREAGAAMLVTAGGQTGTVGGGALEMEAILEARRMLAAGESASALDIPLGPAIGQCCGGRVALALERAGPALLRRMEAGAQAERAGRPVILLFGAGHTGQALARALAPLPFNLTVIDTRPERLAELPAGIARRATPLPEAEIDKAPPGSGFVVMTHDHALDFLLTARALERADPAYVGMIGSATKREKFRRHLARTGSSASIDALTLPIGGHTLRDKRPEVIAALTAAELLVRLAPLENRCTAFARVEMQCDKDSSDGQNPLVRETERHAATS</sequence>
<dbReference type="InterPro" id="IPR027051">
    <property type="entry name" value="XdhC_Rossmann_dom"/>
</dbReference>
<dbReference type="InterPro" id="IPR014308">
    <property type="entry name" value="Xanthine_DH_XdhC"/>
</dbReference>
<evidence type="ECO:0000259" key="3">
    <source>
        <dbReference type="Pfam" id="PF13478"/>
    </source>
</evidence>
<dbReference type="Pfam" id="PF02625">
    <property type="entry name" value="XdhC_CoxI"/>
    <property type="match status" value="1"/>
</dbReference>
<feature type="compositionally biased region" description="Basic and acidic residues" evidence="1">
    <location>
        <begin position="293"/>
        <end position="302"/>
    </location>
</feature>
<evidence type="ECO:0000259" key="2">
    <source>
        <dbReference type="Pfam" id="PF02625"/>
    </source>
</evidence>
<dbReference type="NCBIfam" id="TIGR02964">
    <property type="entry name" value="xanthine_xdhC"/>
    <property type="match status" value="1"/>
</dbReference>
<gene>
    <name evidence="4" type="primary">xdhC</name>
    <name evidence="4" type="ORF">ACFSKQ_13090</name>
</gene>
<dbReference type="InterPro" id="IPR052698">
    <property type="entry name" value="MoCofactor_Util/Proc"/>
</dbReference>
<evidence type="ECO:0000256" key="1">
    <source>
        <dbReference type="SAM" id="MobiDB-lite"/>
    </source>
</evidence>
<accession>A0ABW5CQ00</accession>
<dbReference type="Proteomes" id="UP001597371">
    <property type="component" value="Unassembled WGS sequence"/>
</dbReference>
<dbReference type="InterPro" id="IPR036291">
    <property type="entry name" value="NAD(P)-bd_dom_sf"/>
</dbReference>
<feature type="domain" description="XdhC Rossmann" evidence="3">
    <location>
        <begin position="120"/>
        <end position="259"/>
    </location>
</feature>
<proteinExistence type="predicted"/>
<reference evidence="5" key="1">
    <citation type="journal article" date="2019" name="Int. J. Syst. Evol. Microbiol.">
        <title>The Global Catalogue of Microorganisms (GCM) 10K type strain sequencing project: providing services to taxonomists for standard genome sequencing and annotation.</title>
        <authorList>
            <consortium name="The Broad Institute Genomics Platform"/>
            <consortium name="The Broad Institute Genome Sequencing Center for Infectious Disease"/>
            <person name="Wu L."/>
            <person name="Ma J."/>
        </authorList>
    </citation>
    <scope>NUCLEOTIDE SEQUENCE [LARGE SCALE GENOMIC DNA]</scope>
    <source>
        <strain evidence="5">ZS-35-S2</strain>
    </source>
</reference>
<evidence type="ECO:0000313" key="5">
    <source>
        <dbReference type="Proteomes" id="UP001597371"/>
    </source>
</evidence>
<name>A0ABW5CQ00_9HYPH</name>
<protein>
    <submittedName>
        <fullName evidence="4">Xanthine dehydrogenase accessory protein XdhC</fullName>
    </submittedName>
</protein>
<dbReference type="PANTHER" id="PTHR30388">
    <property type="entry name" value="ALDEHYDE OXIDOREDUCTASE MOLYBDENUM COFACTOR ASSEMBLY PROTEIN"/>
    <property type="match status" value="1"/>
</dbReference>
<dbReference type="InterPro" id="IPR003777">
    <property type="entry name" value="XdhC_CoxI"/>
</dbReference>
<dbReference type="RefSeq" id="WP_209737055.1">
    <property type="nucleotide sequence ID" value="NZ_CP072611.1"/>
</dbReference>
<dbReference type="EMBL" id="JBHUIJ010000016">
    <property type="protein sequence ID" value="MFD2238386.1"/>
    <property type="molecule type" value="Genomic_DNA"/>
</dbReference>
<dbReference type="Gene3D" id="3.40.50.720">
    <property type="entry name" value="NAD(P)-binding Rossmann-like Domain"/>
    <property type="match status" value="1"/>
</dbReference>
<organism evidence="4 5">
    <name type="scientific">Aureimonas populi</name>
    <dbReference type="NCBI Taxonomy" id="1701758"/>
    <lineage>
        <taxon>Bacteria</taxon>
        <taxon>Pseudomonadati</taxon>
        <taxon>Pseudomonadota</taxon>
        <taxon>Alphaproteobacteria</taxon>
        <taxon>Hyphomicrobiales</taxon>
        <taxon>Aurantimonadaceae</taxon>
        <taxon>Aureimonas</taxon>
    </lineage>
</organism>
<dbReference type="PANTHER" id="PTHR30388:SF6">
    <property type="entry name" value="XANTHINE DEHYDROGENASE SUBUNIT A-RELATED"/>
    <property type="match status" value="1"/>
</dbReference>
<dbReference type="SUPFAM" id="SSF51735">
    <property type="entry name" value="NAD(P)-binding Rossmann-fold domains"/>
    <property type="match status" value="1"/>
</dbReference>
<feature type="region of interest" description="Disordered" evidence="1">
    <location>
        <begin position="281"/>
        <end position="302"/>
    </location>
</feature>
<evidence type="ECO:0000313" key="4">
    <source>
        <dbReference type="EMBL" id="MFD2238386.1"/>
    </source>
</evidence>
<feature type="domain" description="XdhC- CoxI" evidence="2">
    <location>
        <begin position="11"/>
        <end position="71"/>
    </location>
</feature>
<dbReference type="Pfam" id="PF13478">
    <property type="entry name" value="XdhC_C"/>
    <property type="match status" value="1"/>
</dbReference>
<comment type="caution">
    <text evidence="4">The sequence shown here is derived from an EMBL/GenBank/DDBJ whole genome shotgun (WGS) entry which is preliminary data.</text>
</comment>
<keyword evidence="5" id="KW-1185">Reference proteome</keyword>